<keyword evidence="2" id="KW-1185">Reference proteome</keyword>
<evidence type="ECO:0000313" key="2">
    <source>
        <dbReference type="Proteomes" id="UP001500571"/>
    </source>
</evidence>
<evidence type="ECO:0000313" key="1">
    <source>
        <dbReference type="EMBL" id="GAA1977510.1"/>
    </source>
</evidence>
<evidence type="ECO:0008006" key="3">
    <source>
        <dbReference type="Google" id="ProtNLM"/>
    </source>
</evidence>
<comment type="caution">
    <text evidence="1">The sequence shown here is derived from an EMBL/GenBank/DDBJ whole genome shotgun (WGS) entry which is preliminary data.</text>
</comment>
<proteinExistence type="predicted"/>
<organism evidence="1 2">
    <name type="scientific">Nocardioides panacihumi</name>
    <dbReference type="NCBI Taxonomy" id="400774"/>
    <lineage>
        <taxon>Bacteria</taxon>
        <taxon>Bacillati</taxon>
        <taxon>Actinomycetota</taxon>
        <taxon>Actinomycetes</taxon>
        <taxon>Propionibacteriales</taxon>
        <taxon>Nocardioidaceae</taxon>
        <taxon>Nocardioides</taxon>
    </lineage>
</organism>
<protein>
    <recommendedName>
        <fullName evidence="3">DUF1918 domain-containing protein</fullName>
    </recommendedName>
</protein>
<reference evidence="2" key="1">
    <citation type="journal article" date="2019" name="Int. J. Syst. Evol. Microbiol.">
        <title>The Global Catalogue of Microorganisms (GCM) 10K type strain sequencing project: providing services to taxonomists for standard genome sequencing and annotation.</title>
        <authorList>
            <consortium name="The Broad Institute Genomics Platform"/>
            <consortium name="The Broad Institute Genome Sequencing Center for Infectious Disease"/>
            <person name="Wu L."/>
            <person name="Ma J."/>
        </authorList>
    </citation>
    <scope>NUCLEOTIDE SEQUENCE [LARGE SCALE GENOMIC DNA]</scope>
    <source>
        <strain evidence="2">JCM 15309</strain>
    </source>
</reference>
<gene>
    <name evidence="1" type="ORF">GCM10009798_43410</name>
</gene>
<dbReference type="RefSeq" id="WP_344048601.1">
    <property type="nucleotide sequence ID" value="NZ_BAAAPB010000008.1"/>
</dbReference>
<dbReference type="Proteomes" id="UP001500571">
    <property type="component" value="Unassembled WGS sequence"/>
</dbReference>
<accession>A0ABP5DE98</accession>
<dbReference type="EMBL" id="BAAAPB010000008">
    <property type="protein sequence ID" value="GAA1977510.1"/>
    <property type="molecule type" value="Genomic_DNA"/>
</dbReference>
<name>A0ABP5DE98_9ACTN</name>
<sequence>MSARKPKAGDVVKVPDPAWVTKPSGQTILVVGGRYVLEADGDHKVEPAKLAGG</sequence>